<protein>
    <submittedName>
        <fullName evidence="2">AlNc14C336G10738 protein</fullName>
    </submittedName>
</protein>
<reference evidence="2" key="1">
    <citation type="journal article" date="2011" name="PLoS Biol.">
        <title>Gene gain and loss during evolution of obligate parasitism in the white rust pathogen of Arabidopsis thaliana.</title>
        <authorList>
            <person name="Kemen E."/>
            <person name="Gardiner A."/>
            <person name="Schultz-Larsen T."/>
            <person name="Kemen A.C."/>
            <person name="Balmuth A.L."/>
            <person name="Robert-Seilaniantz A."/>
            <person name="Bailey K."/>
            <person name="Holub E."/>
            <person name="Studholme D.J."/>
            <person name="Maclean D."/>
            <person name="Jones J.D."/>
        </authorList>
    </citation>
    <scope>NUCLEOTIDE SEQUENCE</scope>
</reference>
<organism evidence="2">
    <name type="scientific">Albugo laibachii Nc14</name>
    <dbReference type="NCBI Taxonomy" id="890382"/>
    <lineage>
        <taxon>Eukaryota</taxon>
        <taxon>Sar</taxon>
        <taxon>Stramenopiles</taxon>
        <taxon>Oomycota</taxon>
        <taxon>Peronosporomycetes</taxon>
        <taxon>Albuginales</taxon>
        <taxon>Albuginaceae</taxon>
        <taxon>Albugo</taxon>
    </lineage>
</organism>
<dbReference type="EMBL" id="FR824381">
    <property type="protein sequence ID" value="CCA25962.1"/>
    <property type="molecule type" value="Genomic_DNA"/>
</dbReference>
<accession>F0WWX7</accession>
<feature type="compositionally biased region" description="Basic and acidic residues" evidence="1">
    <location>
        <begin position="31"/>
        <end position="44"/>
    </location>
</feature>
<evidence type="ECO:0000313" key="2">
    <source>
        <dbReference type="EMBL" id="CCA25962.1"/>
    </source>
</evidence>
<dbReference type="HOGENOM" id="CLU_3128225_0_0_1"/>
<name>F0WWX7_9STRA</name>
<reference evidence="2" key="2">
    <citation type="submission" date="2011-02" db="EMBL/GenBank/DDBJ databases">
        <authorList>
            <person name="MacLean D."/>
        </authorList>
    </citation>
    <scope>NUCLEOTIDE SEQUENCE</scope>
</reference>
<evidence type="ECO:0000256" key="1">
    <source>
        <dbReference type="SAM" id="MobiDB-lite"/>
    </source>
</evidence>
<dbReference type="AlphaFoldDB" id="F0WWX7"/>
<sequence>MICVGLHLYDQKIPIGRMTEEEIAIVSEKDIKTAPNDASDRDAQEVAQKN</sequence>
<proteinExistence type="predicted"/>
<feature type="region of interest" description="Disordered" evidence="1">
    <location>
        <begin position="31"/>
        <end position="50"/>
    </location>
</feature>
<gene>
    <name evidence="2" type="primary">AlNc14C336G10738</name>
    <name evidence="2" type="ORF">ALNC14_121060</name>
</gene>